<sequence length="132" mass="15169">MFSTLDSCPRLPTENGPIISSQTSLLIPFKDICEEDPQENFNFSKFLQTQKEYHFFERDFLSNGIQFKNRQHCGSPNLLQKIKNAVLTGNLTFKSYFASLLSAKQQDLEFNNEVNPIESSINFDPIHSTDEL</sequence>
<dbReference type="AlphaFoldDB" id="A0A9P6X9W0"/>
<evidence type="ECO:0000313" key="1">
    <source>
        <dbReference type="EMBL" id="KAG1308680.1"/>
    </source>
</evidence>
<name>A0A9P6X9W0_RHIOR</name>
<protein>
    <submittedName>
        <fullName evidence="1">Uncharacterized protein</fullName>
    </submittedName>
</protein>
<dbReference type="Proteomes" id="UP000716291">
    <property type="component" value="Unassembled WGS sequence"/>
</dbReference>
<accession>A0A9P6X9W0</accession>
<gene>
    <name evidence="1" type="ORF">G6F64_005872</name>
</gene>
<evidence type="ECO:0000313" key="2">
    <source>
        <dbReference type="Proteomes" id="UP000716291"/>
    </source>
</evidence>
<keyword evidence="2" id="KW-1185">Reference proteome</keyword>
<organism evidence="1 2">
    <name type="scientific">Rhizopus oryzae</name>
    <name type="common">Mucormycosis agent</name>
    <name type="synonym">Rhizopus arrhizus var. delemar</name>
    <dbReference type="NCBI Taxonomy" id="64495"/>
    <lineage>
        <taxon>Eukaryota</taxon>
        <taxon>Fungi</taxon>
        <taxon>Fungi incertae sedis</taxon>
        <taxon>Mucoromycota</taxon>
        <taxon>Mucoromycotina</taxon>
        <taxon>Mucoromycetes</taxon>
        <taxon>Mucorales</taxon>
        <taxon>Mucorineae</taxon>
        <taxon>Rhizopodaceae</taxon>
        <taxon>Rhizopus</taxon>
    </lineage>
</organism>
<dbReference type="EMBL" id="JAANQT010000747">
    <property type="protein sequence ID" value="KAG1308680.1"/>
    <property type="molecule type" value="Genomic_DNA"/>
</dbReference>
<reference evidence="1" key="1">
    <citation type="journal article" date="2020" name="Microb. Genom.">
        <title>Genetic diversity of clinical and environmental Mucorales isolates obtained from an investigation of mucormycosis cases among solid organ transplant recipients.</title>
        <authorList>
            <person name="Nguyen M.H."/>
            <person name="Kaul D."/>
            <person name="Muto C."/>
            <person name="Cheng S.J."/>
            <person name="Richter R.A."/>
            <person name="Bruno V.M."/>
            <person name="Liu G."/>
            <person name="Beyhan S."/>
            <person name="Sundermann A.J."/>
            <person name="Mounaud S."/>
            <person name="Pasculle A.W."/>
            <person name="Nierman W.C."/>
            <person name="Driscoll E."/>
            <person name="Cumbie R."/>
            <person name="Clancy C.J."/>
            <person name="Dupont C.L."/>
        </authorList>
    </citation>
    <scope>NUCLEOTIDE SEQUENCE</scope>
    <source>
        <strain evidence="1">GL11</strain>
    </source>
</reference>
<comment type="caution">
    <text evidence="1">The sequence shown here is derived from an EMBL/GenBank/DDBJ whole genome shotgun (WGS) entry which is preliminary data.</text>
</comment>
<proteinExistence type="predicted"/>